<keyword evidence="1" id="KW-0004">4Fe-4S</keyword>
<keyword evidence="7" id="KW-1185">Reference proteome</keyword>
<dbReference type="Proteomes" id="UP000005233">
    <property type="component" value="Chromosome"/>
</dbReference>
<dbReference type="AlphaFoldDB" id="H8I881"/>
<dbReference type="eggNOG" id="arCOG02189">
    <property type="taxonomic scope" value="Archaea"/>
</dbReference>
<dbReference type="PANTHER" id="PTHR43687">
    <property type="entry name" value="ADENYLYLSULFATE REDUCTASE, BETA SUBUNIT"/>
    <property type="match status" value="1"/>
</dbReference>
<sequence length="79" mass="8469">MPAKFIGGRMSRLQGSCDKGSLIEQTDMDACIDCGVCAEVCHFGARMVDEALKVDRDKCYGCGLCADACAMKAITMVPR</sequence>
<protein>
    <recommendedName>
        <fullName evidence="5">4Fe-4S ferredoxin-type domain-containing protein</fullName>
    </recommendedName>
</protein>
<evidence type="ECO:0000256" key="2">
    <source>
        <dbReference type="ARBA" id="ARBA00022723"/>
    </source>
</evidence>
<dbReference type="Gene3D" id="3.30.70.20">
    <property type="match status" value="1"/>
</dbReference>
<keyword evidence="4" id="KW-0411">Iron-sulfur</keyword>
<reference evidence="6 7" key="1">
    <citation type="journal article" date="2012" name="J. Bacteriol.">
        <title>Complete genome sequence of a thermophilic methanogen, Methanocella conradii HZ254, isolated from Chinese rice field soil.</title>
        <authorList>
            <person name="Lu Z."/>
            <person name="Lu Y."/>
        </authorList>
    </citation>
    <scope>NUCLEOTIDE SEQUENCE [LARGE SCALE GENOMIC DNA]</scope>
    <source>
        <strain evidence="7">DSM 24694 / JCM 17849 / CGMCC 1.5162 / HZ254</strain>
    </source>
</reference>
<evidence type="ECO:0000256" key="3">
    <source>
        <dbReference type="ARBA" id="ARBA00023004"/>
    </source>
</evidence>
<dbReference type="KEGG" id="mez:Mtc_2162"/>
<dbReference type="PROSITE" id="PS51379">
    <property type="entry name" value="4FE4S_FER_2"/>
    <property type="match status" value="2"/>
</dbReference>
<dbReference type="STRING" id="1041930.Mtc_2162"/>
<dbReference type="GO" id="GO:0046872">
    <property type="term" value="F:metal ion binding"/>
    <property type="evidence" value="ECO:0007669"/>
    <property type="project" value="UniProtKB-KW"/>
</dbReference>
<accession>H8I881</accession>
<dbReference type="PANTHER" id="PTHR43687:SF1">
    <property type="entry name" value="FERREDOXIN III"/>
    <property type="match status" value="1"/>
</dbReference>
<dbReference type="Pfam" id="PF12838">
    <property type="entry name" value="Fer4_7"/>
    <property type="match status" value="1"/>
</dbReference>
<evidence type="ECO:0000313" key="6">
    <source>
        <dbReference type="EMBL" id="AFD00899.1"/>
    </source>
</evidence>
<dbReference type="HOGENOM" id="CLU_2597701_0_0_2"/>
<evidence type="ECO:0000256" key="4">
    <source>
        <dbReference type="ARBA" id="ARBA00023014"/>
    </source>
</evidence>
<organism evidence="6 7">
    <name type="scientific">Methanocella conradii (strain DSM 24694 / JCM 17849 / CGMCC 1.5162 / HZ254)</name>
    <dbReference type="NCBI Taxonomy" id="1041930"/>
    <lineage>
        <taxon>Archaea</taxon>
        <taxon>Methanobacteriati</taxon>
        <taxon>Methanobacteriota</taxon>
        <taxon>Stenosarchaea group</taxon>
        <taxon>Methanomicrobia</taxon>
        <taxon>Methanocellales</taxon>
        <taxon>Methanocellaceae</taxon>
        <taxon>Methanocella</taxon>
    </lineage>
</organism>
<gene>
    <name evidence="6" type="ordered locus">Mtc_2162</name>
</gene>
<dbReference type="EMBL" id="CP003243">
    <property type="protein sequence ID" value="AFD00899.1"/>
    <property type="molecule type" value="Genomic_DNA"/>
</dbReference>
<keyword evidence="3" id="KW-0408">Iron</keyword>
<keyword evidence="2" id="KW-0479">Metal-binding</keyword>
<dbReference type="GO" id="GO:0051539">
    <property type="term" value="F:4 iron, 4 sulfur cluster binding"/>
    <property type="evidence" value="ECO:0007669"/>
    <property type="project" value="UniProtKB-KW"/>
</dbReference>
<dbReference type="InterPro" id="IPR017896">
    <property type="entry name" value="4Fe4S_Fe-S-bd"/>
</dbReference>
<proteinExistence type="predicted"/>
<feature type="domain" description="4Fe-4S ferredoxin-type" evidence="5">
    <location>
        <begin position="22"/>
        <end position="45"/>
    </location>
</feature>
<evidence type="ECO:0000259" key="5">
    <source>
        <dbReference type="PROSITE" id="PS51379"/>
    </source>
</evidence>
<dbReference type="InterPro" id="IPR050572">
    <property type="entry name" value="Fe-S_Ferredoxin"/>
</dbReference>
<name>H8I881_METCZ</name>
<feature type="domain" description="4Fe-4S ferredoxin-type" evidence="5">
    <location>
        <begin position="50"/>
        <end position="79"/>
    </location>
</feature>
<dbReference type="SUPFAM" id="SSF54862">
    <property type="entry name" value="4Fe-4S ferredoxins"/>
    <property type="match status" value="1"/>
</dbReference>
<evidence type="ECO:0000313" key="7">
    <source>
        <dbReference type="Proteomes" id="UP000005233"/>
    </source>
</evidence>
<evidence type="ECO:0000256" key="1">
    <source>
        <dbReference type="ARBA" id="ARBA00022485"/>
    </source>
</evidence>